<accession>A0ABR0LVV9</accession>
<feature type="compositionally biased region" description="Gly residues" evidence="1">
    <location>
        <begin position="63"/>
        <end position="83"/>
    </location>
</feature>
<feature type="region of interest" description="Disordered" evidence="1">
    <location>
        <begin position="168"/>
        <end position="195"/>
    </location>
</feature>
<organism evidence="2 3">
    <name type="scientific">Cryomyces antarcticus</name>
    <dbReference type="NCBI Taxonomy" id="329879"/>
    <lineage>
        <taxon>Eukaryota</taxon>
        <taxon>Fungi</taxon>
        <taxon>Dikarya</taxon>
        <taxon>Ascomycota</taxon>
        <taxon>Pezizomycotina</taxon>
        <taxon>Dothideomycetes</taxon>
        <taxon>Dothideomycetes incertae sedis</taxon>
        <taxon>Cryomyces</taxon>
    </lineage>
</organism>
<proteinExistence type="predicted"/>
<feature type="non-terminal residue" evidence="2">
    <location>
        <position position="195"/>
    </location>
</feature>
<feature type="compositionally biased region" description="Polar residues" evidence="1">
    <location>
        <begin position="1"/>
        <end position="15"/>
    </location>
</feature>
<sequence>MDTLKNVASATSNYFSGDKTEQSGTEPISGRTGTGTADQPYDSGNQYDSPSMSGQSAQETSRGLGGSGLGGSGLGGSGLGDSGLSGQSTQATSEHRSHQHETAEIYHGHTADEAGPVHPATNDHGPHSTFIGNILDPRTGPAASEKTFGDPNLFTHIPHGAQATTTSFTEGVSHSGSGVTSSTAIGGSEGSMSYG</sequence>
<protein>
    <recommendedName>
        <fullName evidence="4">Dehydrin</fullName>
    </recommendedName>
</protein>
<comment type="caution">
    <text evidence="2">The sequence shown here is derived from an EMBL/GenBank/DDBJ whole genome shotgun (WGS) entry which is preliminary data.</text>
</comment>
<evidence type="ECO:0000313" key="3">
    <source>
        <dbReference type="Proteomes" id="UP001357485"/>
    </source>
</evidence>
<gene>
    <name evidence="2" type="ORF">LTR16_006626</name>
</gene>
<feature type="compositionally biased region" description="Basic and acidic residues" evidence="1">
    <location>
        <begin position="93"/>
        <end position="102"/>
    </location>
</feature>
<dbReference type="EMBL" id="JAVRRA010009480">
    <property type="protein sequence ID" value="KAK5247877.1"/>
    <property type="molecule type" value="Genomic_DNA"/>
</dbReference>
<name>A0ABR0LVV9_9PEZI</name>
<feature type="region of interest" description="Disordered" evidence="1">
    <location>
        <begin position="1"/>
        <end position="102"/>
    </location>
</feature>
<dbReference type="Proteomes" id="UP001357485">
    <property type="component" value="Unassembled WGS sequence"/>
</dbReference>
<feature type="compositionally biased region" description="Low complexity" evidence="1">
    <location>
        <begin position="171"/>
        <end position="183"/>
    </location>
</feature>
<keyword evidence="3" id="KW-1185">Reference proteome</keyword>
<feature type="compositionally biased region" description="Polar residues" evidence="1">
    <location>
        <begin position="34"/>
        <end position="61"/>
    </location>
</feature>
<reference evidence="2 3" key="1">
    <citation type="submission" date="2023-08" db="EMBL/GenBank/DDBJ databases">
        <title>Black Yeasts Isolated from many extreme environments.</title>
        <authorList>
            <person name="Coleine C."/>
            <person name="Stajich J.E."/>
            <person name="Selbmann L."/>
        </authorList>
    </citation>
    <scope>NUCLEOTIDE SEQUENCE [LARGE SCALE GENOMIC DNA]</scope>
    <source>
        <strain evidence="2 3">CCFEE 536</strain>
    </source>
</reference>
<evidence type="ECO:0000256" key="1">
    <source>
        <dbReference type="SAM" id="MobiDB-lite"/>
    </source>
</evidence>
<evidence type="ECO:0008006" key="4">
    <source>
        <dbReference type="Google" id="ProtNLM"/>
    </source>
</evidence>
<evidence type="ECO:0000313" key="2">
    <source>
        <dbReference type="EMBL" id="KAK5247877.1"/>
    </source>
</evidence>